<accession>A0ACB8SQ19</accession>
<evidence type="ECO:0000313" key="2">
    <source>
        <dbReference type="Proteomes" id="UP000814140"/>
    </source>
</evidence>
<name>A0ACB8SQ19_9AGAM</name>
<organism evidence="1 2">
    <name type="scientific">Artomyces pyxidatus</name>
    <dbReference type="NCBI Taxonomy" id="48021"/>
    <lineage>
        <taxon>Eukaryota</taxon>
        <taxon>Fungi</taxon>
        <taxon>Dikarya</taxon>
        <taxon>Basidiomycota</taxon>
        <taxon>Agaricomycotina</taxon>
        <taxon>Agaricomycetes</taxon>
        <taxon>Russulales</taxon>
        <taxon>Auriscalpiaceae</taxon>
        <taxon>Artomyces</taxon>
    </lineage>
</organism>
<proteinExistence type="predicted"/>
<gene>
    <name evidence="1" type="ORF">BV25DRAFT_1919363</name>
</gene>
<keyword evidence="2" id="KW-1185">Reference proteome</keyword>
<reference evidence="1" key="2">
    <citation type="journal article" date="2022" name="New Phytol.">
        <title>Evolutionary transition to the ectomycorrhizal habit in the genomes of a hyperdiverse lineage of mushroom-forming fungi.</title>
        <authorList>
            <person name="Looney B."/>
            <person name="Miyauchi S."/>
            <person name="Morin E."/>
            <person name="Drula E."/>
            <person name="Courty P.E."/>
            <person name="Kohler A."/>
            <person name="Kuo A."/>
            <person name="LaButti K."/>
            <person name="Pangilinan J."/>
            <person name="Lipzen A."/>
            <person name="Riley R."/>
            <person name="Andreopoulos W."/>
            <person name="He G."/>
            <person name="Johnson J."/>
            <person name="Nolan M."/>
            <person name="Tritt A."/>
            <person name="Barry K.W."/>
            <person name="Grigoriev I.V."/>
            <person name="Nagy L.G."/>
            <person name="Hibbett D."/>
            <person name="Henrissat B."/>
            <person name="Matheny P.B."/>
            <person name="Labbe J."/>
            <person name="Martin F.M."/>
        </authorList>
    </citation>
    <scope>NUCLEOTIDE SEQUENCE</scope>
    <source>
        <strain evidence="1">HHB10654</strain>
    </source>
</reference>
<protein>
    <submittedName>
        <fullName evidence="1">Uncharacterized protein</fullName>
    </submittedName>
</protein>
<sequence length="300" mass="32111">MAPVARAPPCPRKKAKSTAASSAAQTNGTVPPPPPSAAQHFIPSSLELPPNFTSVLRRRAARKLVNEDLFGKFEKGTLLKDAWETWAKKQVERKVKQYNLLVNNGLDDISWQAMPTQLDDKAGKCLETLLEGWGMQGRDLASLLVPPRADAVSAPATPKVVSAPAQSLVTPLKSAKGKSKKQAHDESDVEIVEAREEDEAEEEEVPPKKVLKPRLVKKGTAPATPTKVATGLVAPRTRSQVATVGPRMRSGPRPVMEVPVKTAVAKPTKGSKAQGNEVLATMTMGSLKNVGPGILDHTVK</sequence>
<comment type="caution">
    <text evidence="1">The sequence shown here is derived from an EMBL/GenBank/DDBJ whole genome shotgun (WGS) entry which is preliminary data.</text>
</comment>
<evidence type="ECO:0000313" key="1">
    <source>
        <dbReference type="EMBL" id="KAI0058307.1"/>
    </source>
</evidence>
<reference evidence="1" key="1">
    <citation type="submission" date="2021-03" db="EMBL/GenBank/DDBJ databases">
        <authorList>
            <consortium name="DOE Joint Genome Institute"/>
            <person name="Ahrendt S."/>
            <person name="Looney B.P."/>
            <person name="Miyauchi S."/>
            <person name="Morin E."/>
            <person name="Drula E."/>
            <person name="Courty P.E."/>
            <person name="Chicoki N."/>
            <person name="Fauchery L."/>
            <person name="Kohler A."/>
            <person name="Kuo A."/>
            <person name="Labutti K."/>
            <person name="Pangilinan J."/>
            <person name="Lipzen A."/>
            <person name="Riley R."/>
            <person name="Andreopoulos W."/>
            <person name="He G."/>
            <person name="Johnson J."/>
            <person name="Barry K.W."/>
            <person name="Grigoriev I.V."/>
            <person name="Nagy L."/>
            <person name="Hibbett D."/>
            <person name="Henrissat B."/>
            <person name="Matheny P.B."/>
            <person name="Labbe J."/>
            <person name="Martin F."/>
        </authorList>
    </citation>
    <scope>NUCLEOTIDE SEQUENCE</scope>
    <source>
        <strain evidence="1">HHB10654</strain>
    </source>
</reference>
<dbReference type="EMBL" id="MU277236">
    <property type="protein sequence ID" value="KAI0058307.1"/>
    <property type="molecule type" value="Genomic_DNA"/>
</dbReference>
<dbReference type="Proteomes" id="UP000814140">
    <property type="component" value="Unassembled WGS sequence"/>
</dbReference>